<dbReference type="OrthoDB" id="1907415at2759"/>
<evidence type="ECO:0000256" key="5">
    <source>
        <dbReference type="ARBA" id="ARBA00022692"/>
    </source>
</evidence>
<protein>
    <submittedName>
        <fullName evidence="14">Uncharacterized protein</fullName>
    </submittedName>
</protein>
<evidence type="ECO:0000256" key="1">
    <source>
        <dbReference type="ARBA" id="ARBA00004251"/>
    </source>
</evidence>
<keyword evidence="5" id="KW-0812">Transmembrane</keyword>
<evidence type="ECO:0000256" key="9">
    <source>
        <dbReference type="ARBA" id="ARBA00023136"/>
    </source>
</evidence>
<evidence type="ECO:0000256" key="3">
    <source>
        <dbReference type="ARBA" id="ARBA00022475"/>
    </source>
</evidence>
<dbReference type="Pfam" id="PF23598">
    <property type="entry name" value="LRR_14"/>
    <property type="match status" value="1"/>
</dbReference>
<dbReference type="InterPro" id="IPR001611">
    <property type="entry name" value="Leu-rich_rpt"/>
</dbReference>
<evidence type="ECO:0000256" key="2">
    <source>
        <dbReference type="ARBA" id="ARBA00009592"/>
    </source>
</evidence>
<evidence type="ECO:0000313" key="14">
    <source>
        <dbReference type="EnsemblPlants" id="TraesCS1A02G431200.1"/>
    </source>
</evidence>
<dbReference type="InterPro" id="IPR046956">
    <property type="entry name" value="RLP23-like"/>
</dbReference>
<dbReference type="InterPro" id="IPR055414">
    <property type="entry name" value="LRR_R13L4/SHOC2-like"/>
</dbReference>
<dbReference type="Gramene" id="TraesCS1A02G431200.1">
    <property type="protein sequence ID" value="TraesCS1A02G431200.1"/>
    <property type="gene ID" value="TraesCS1A02G431200"/>
</dbReference>
<dbReference type="Gene3D" id="3.80.10.10">
    <property type="entry name" value="Ribonuclease Inhibitor"/>
    <property type="match status" value="3"/>
</dbReference>
<dbReference type="Proteomes" id="UP000019116">
    <property type="component" value="Chromosome 1A"/>
</dbReference>
<dbReference type="InterPro" id="IPR003591">
    <property type="entry name" value="Leu-rich_rpt_typical-subtyp"/>
</dbReference>
<keyword evidence="4" id="KW-0433">Leucine-rich repeat</keyword>
<keyword evidence="7" id="KW-0677">Repeat</keyword>
<evidence type="ECO:0000256" key="6">
    <source>
        <dbReference type="ARBA" id="ARBA00022729"/>
    </source>
</evidence>
<dbReference type="SUPFAM" id="SSF52058">
    <property type="entry name" value="L domain-like"/>
    <property type="match status" value="1"/>
</dbReference>
<dbReference type="AlphaFoldDB" id="A0A3B5Y7R3"/>
<feature type="domain" description="Disease resistance R13L4/SHOC-2-like LRR" evidence="13">
    <location>
        <begin position="98"/>
        <end position="240"/>
    </location>
</feature>
<dbReference type="OMA" id="EWIGDMS"/>
<organism evidence="14">
    <name type="scientific">Triticum aestivum</name>
    <name type="common">Wheat</name>
    <dbReference type="NCBI Taxonomy" id="4565"/>
    <lineage>
        <taxon>Eukaryota</taxon>
        <taxon>Viridiplantae</taxon>
        <taxon>Streptophyta</taxon>
        <taxon>Embryophyta</taxon>
        <taxon>Tracheophyta</taxon>
        <taxon>Spermatophyta</taxon>
        <taxon>Magnoliopsida</taxon>
        <taxon>Liliopsida</taxon>
        <taxon>Poales</taxon>
        <taxon>Poaceae</taxon>
        <taxon>BOP clade</taxon>
        <taxon>Pooideae</taxon>
        <taxon>Triticodae</taxon>
        <taxon>Triticeae</taxon>
        <taxon>Triticinae</taxon>
        <taxon>Triticum</taxon>
    </lineage>
</organism>
<dbReference type="PANTHER" id="PTHR48063:SF92">
    <property type="entry name" value="LEUCINE-RICH REPEAT-CONTAINING N-TERMINAL PLANT-TYPE DOMAIN-CONTAINING PROTEIN"/>
    <property type="match status" value="1"/>
</dbReference>
<feature type="signal peptide" evidence="11">
    <location>
        <begin position="1"/>
        <end position="16"/>
    </location>
</feature>
<evidence type="ECO:0000256" key="11">
    <source>
        <dbReference type="SAM" id="SignalP"/>
    </source>
</evidence>
<keyword evidence="8" id="KW-1133">Transmembrane helix</keyword>
<dbReference type="Pfam" id="PF13855">
    <property type="entry name" value="LRR_8"/>
    <property type="match status" value="2"/>
</dbReference>
<evidence type="ECO:0000313" key="15">
    <source>
        <dbReference type="Proteomes" id="UP000019116"/>
    </source>
</evidence>
<evidence type="ECO:0000259" key="12">
    <source>
        <dbReference type="Pfam" id="PF08263"/>
    </source>
</evidence>
<dbReference type="GO" id="GO:0005886">
    <property type="term" value="C:plasma membrane"/>
    <property type="evidence" value="ECO:0007669"/>
    <property type="project" value="UniProtKB-SubCell"/>
</dbReference>
<dbReference type="InterPro" id="IPR013210">
    <property type="entry name" value="LRR_N_plant-typ"/>
</dbReference>
<evidence type="ECO:0000256" key="8">
    <source>
        <dbReference type="ARBA" id="ARBA00022989"/>
    </source>
</evidence>
<dbReference type="SMART" id="SM00369">
    <property type="entry name" value="LRR_TYP"/>
    <property type="match status" value="4"/>
</dbReference>
<keyword evidence="9" id="KW-0472">Membrane</keyword>
<reference evidence="14" key="1">
    <citation type="submission" date="2018-08" db="EMBL/GenBank/DDBJ databases">
        <authorList>
            <person name="Rossello M."/>
        </authorList>
    </citation>
    <scope>NUCLEOTIDE SEQUENCE [LARGE SCALE GENOMIC DNA]</scope>
    <source>
        <strain evidence="14">cv. Chinese Spring</strain>
    </source>
</reference>
<evidence type="ECO:0000259" key="13">
    <source>
        <dbReference type="Pfam" id="PF23598"/>
    </source>
</evidence>
<feature type="domain" description="Leucine-rich repeat-containing N-terminal plant-type" evidence="12">
    <location>
        <begin position="35"/>
        <end position="72"/>
    </location>
</feature>
<evidence type="ECO:0000256" key="4">
    <source>
        <dbReference type="ARBA" id="ARBA00022614"/>
    </source>
</evidence>
<reference evidence="14" key="2">
    <citation type="submission" date="2018-10" db="UniProtKB">
        <authorList>
            <consortium name="EnsemblPlants"/>
        </authorList>
    </citation>
    <scope>IDENTIFICATION</scope>
</reference>
<keyword evidence="6 11" id="KW-0732">Signal</keyword>
<dbReference type="STRING" id="4565.A0A3B5Y7R3"/>
<keyword evidence="3" id="KW-1003">Cell membrane</keyword>
<dbReference type="InterPro" id="IPR032675">
    <property type="entry name" value="LRR_dom_sf"/>
</dbReference>
<keyword evidence="10" id="KW-0325">Glycoprotein</keyword>
<evidence type="ECO:0000256" key="7">
    <source>
        <dbReference type="ARBA" id="ARBA00022737"/>
    </source>
</evidence>
<accession>A0A3B5Y7R3</accession>
<dbReference type="FunFam" id="3.80.10.10:FF:000649">
    <property type="entry name" value="Leucine Rich Repeat family protein"/>
    <property type="match status" value="1"/>
</dbReference>
<name>A0A3B5Y7R3_WHEAT</name>
<dbReference type="EnsemblPlants" id="TraesCS1A02G431200.1">
    <property type="protein sequence ID" value="TraesCS1A02G431200.1"/>
    <property type="gene ID" value="TraesCS1A02G431200"/>
</dbReference>
<dbReference type="Gramene" id="TraesCS1A03G1048100.1">
    <property type="protein sequence ID" value="TraesCS1A03G1048100.1.CDS"/>
    <property type="gene ID" value="TraesCS1A03G1048100"/>
</dbReference>
<dbReference type="SMR" id="A0A3B5Y7R3"/>
<dbReference type="FunFam" id="3.80.10.10:FF:000400">
    <property type="entry name" value="Nuclear pore complex protein NUP107"/>
    <property type="match status" value="1"/>
</dbReference>
<comment type="similarity">
    <text evidence="2">Belongs to the RLP family.</text>
</comment>
<comment type="subcellular location">
    <subcellularLocation>
        <location evidence="1">Cell membrane</location>
        <topology evidence="1">Single-pass type I membrane protein</topology>
    </subcellularLocation>
</comment>
<feature type="chain" id="PRO_5017357698" evidence="11">
    <location>
        <begin position="17"/>
        <end position="389"/>
    </location>
</feature>
<keyword evidence="15" id="KW-1185">Reference proteome</keyword>
<dbReference type="PANTHER" id="PTHR48063">
    <property type="entry name" value="LRR RECEPTOR-LIKE KINASE"/>
    <property type="match status" value="1"/>
</dbReference>
<proteinExistence type="inferred from homology"/>
<sequence length="389" mass="43366">MLALAVFLLLLTETTAGWSKPDTWRMHDRGGCIAREREALLSIKAGITADPEHLLSSWQGQDCCRWEGVRCSNMTGHVIELELHARGDFSLLEGEISSSLKDLEHLQHLDLGGNFFLTGPQGRLPEFVGSLRDLRYLNLSNVNFSGVVPRQLGNLSKLQFLDLTSQDLHSDDLSWLPQLSLLKYLDMSYVNLGAVISLVDTVNMMASLEVLKLQWCSLNTTSQFVSHSNLTKLKILDISNNAIPMQFDTISWVWDAPNLKYLNLKNTGVYGMFPAQLGNLSSLEVLQLSGNHLKGMIPDTLCSLRIFELAENGVQGNVVEFIKRLPTCSWSQLQVLNLEGNNITGSLPDWISHMTSLTILDLGFNKLTGPLPAGIGEDDWKETWDRNQA</sequence>
<evidence type="ECO:0000256" key="10">
    <source>
        <dbReference type="ARBA" id="ARBA00023180"/>
    </source>
</evidence>
<dbReference type="Pfam" id="PF08263">
    <property type="entry name" value="LRRNT_2"/>
    <property type="match status" value="1"/>
</dbReference>